<dbReference type="Proteomes" id="UP000217785">
    <property type="component" value="Unassembled WGS sequence"/>
</dbReference>
<comment type="caution">
    <text evidence="1">The sequence shown here is derived from an EMBL/GenBank/DDBJ whole genome shotgun (WGS) entry which is preliminary data.</text>
</comment>
<name>A0A292YJK3_9BACL</name>
<dbReference type="InterPro" id="IPR044691">
    <property type="entry name" value="DCC1_Trx"/>
</dbReference>
<dbReference type="PANTHER" id="PTHR34290:SF2">
    <property type="entry name" value="OS04G0668800 PROTEIN"/>
    <property type="match status" value="1"/>
</dbReference>
<dbReference type="EMBL" id="BDUF01000011">
    <property type="protein sequence ID" value="GAX88943.1"/>
    <property type="molecule type" value="Genomic_DNA"/>
</dbReference>
<evidence type="ECO:0000313" key="2">
    <source>
        <dbReference type="Proteomes" id="UP000217785"/>
    </source>
</evidence>
<dbReference type="GO" id="GO:0015035">
    <property type="term" value="F:protein-disulfide reductase activity"/>
    <property type="evidence" value="ECO:0007669"/>
    <property type="project" value="InterPro"/>
</dbReference>
<dbReference type="Pfam" id="PF04134">
    <property type="entry name" value="DCC1-like"/>
    <property type="match status" value="1"/>
</dbReference>
<keyword evidence="2" id="KW-1185">Reference proteome</keyword>
<organism evidence="1 2">
    <name type="scientific">Effusibacillus lacus</name>
    <dbReference type="NCBI Taxonomy" id="1348429"/>
    <lineage>
        <taxon>Bacteria</taxon>
        <taxon>Bacillati</taxon>
        <taxon>Bacillota</taxon>
        <taxon>Bacilli</taxon>
        <taxon>Bacillales</taxon>
        <taxon>Alicyclobacillaceae</taxon>
        <taxon>Effusibacillus</taxon>
    </lineage>
</organism>
<dbReference type="RefSeq" id="WP_165912503.1">
    <property type="nucleotide sequence ID" value="NZ_BDUF01000011.1"/>
</dbReference>
<dbReference type="PANTHER" id="PTHR34290">
    <property type="entry name" value="SI:CH73-390P7.2"/>
    <property type="match status" value="1"/>
</dbReference>
<evidence type="ECO:0000313" key="1">
    <source>
        <dbReference type="EMBL" id="GAX88943.1"/>
    </source>
</evidence>
<accession>A0A292YJK3</accession>
<protein>
    <recommendedName>
        <fullName evidence="3">Thiol-disulfide oxidoreductase</fullName>
    </recommendedName>
</protein>
<reference evidence="2" key="1">
    <citation type="submission" date="2017-07" db="EMBL/GenBank/DDBJ databases">
        <title>Draft genome sequence of Effusibacillus lacus strain skLN1.</title>
        <authorList>
            <person name="Watanabe M."/>
            <person name="Kojima H."/>
            <person name="Fukui M."/>
        </authorList>
    </citation>
    <scope>NUCLEOTIDE SEQUENCE [LARGE SCALE GENOMIC DNA]</scope>
    <source>
        <strain evidence="2">skLN1</strain>
    </source>
</reference>
<sequence length="113" mass="13268">MDDRIHVIYDGDCNLCKGSVQWLRSKDRTGLLAFTPLQDPEVLIRYDIPYQEAMTEMQVIIEGQRYKGAEGVLYVLAHLPGYRWMGIGLKSGLFMRIAKFFYKQISKRRRMFN</sequence>
<evidence type="ECO:0008006" key="3">
    <source>
        <dbReference type="Google" id="ProtNLM"/>
    </source>
</evidence>
<gene>
    <name evidence="1" type="ORF">EFBL_0557</name>
</gene>
<dbReference type="InterPro" id="IPR007263">
    <property type="entry name" value="DCC1-like"/>
</dbReference>
<proteinExistence type="predicted"/>
<dbReference type="AlphaFoldDB" id="A0A292YJK3"/>